<dbReference type="EMBL" id="PQNY01000001">
    <property type="protein sequence ID" value="POS02903.1"/>
    <property type="molecule type" value="Genomic_DNA"/>
</dbReference>
<comment type="caution">
    <text evidence="1">The sequence shown here is derived from an EMBL/GenBank/DDBJ whole genome shotgun (WGS) entry which is preliminary data.</text>
</comment>
<accession>A0A2S4NBS2</accession>
<reference evidence="1 2" key="1">
    <citation type="submission" date="2018-01" db="EMBL/GenBank/DDBJ databases">
        <title>Genomic Encyclopedia of Type Strains, Phase I: the one thousand microbial genomes (KMG-I) project.</title>
        <authorList>
            <person name="Goeker M."/>
        </authorList>
    </citation>
    <scope>NUCLEOTIDE SEQUENCE [LARGE SCALE GENOMIC DNA]</scope>
    <source>
        <strain evidence="1 2">DSM 17960</strain>
    </source>
</reference>
<evidence type="ECO:0000313" key="1">
    <source>
        <dbReference type="EMBL" id="POS02903.1"/>
    </source>
</evidence>
<keyword evidence="2" id="KW-1185">Reference proteome</keyword>
<proteinExistence type="predicted"/>
<dbReference type="Gene3D" id="2.180.10.10">
    <property type="entry name" value="RHS repeat-associated core"/>
    <property type="match status" value="1"/>
</dbReference>
<dbReference type="InterPro" id="IPR050708">
    <property type="entry name" value="T6SS_VgrG/RHS"/>
</dbReference>
<dbReference type="AlphaFoldDB" id="A0A2S4NBS2"/>
<dbReference type="NCBIfam" id="TIGR03696">
    <property type="entry name" value="Rhs_assc_core"/>
    <property type="match status" value="1"/>
</dbReference>
<sequence length="321" mass="35637">NNYYPFGMKHEKYNVEESVFISGNRGSFGYYIGAGKSSSSVTYKYKYNGKELQDELSLNVYDYGARNYDPAIGRWMNIDPLAEKSRRFNPYTYALDNPVFFVDPDGMLAGTPPSYPNDNRTLSQIGQVTYMKMSSSFFGGKSERILTQTGNISGTLIIGSSTSNNRPLGDFLSYMAKTVDPGDISNSASVVTTNISGTFYNSKGEKVSSAANASSYVYNKSEKTETVTITDEGRVSNIVSVTTVDSSTTYKVSKNEDGDFVISHPNTLISKNSSKTTLSESSKEMQDYAFERSKTNIETYKEIWDRLKKALDKPLGEDPKK</sequence>
<dbReference type="RefSeq" id="WP_245874585.1">
    <property type="nucleotide sequence ID" value="NZ_PQNY01000001.1"/>
</dbReference>
<dbReference type="PANTHER" id="PTHR32305:SF15">
    <property type="entry name" value="PROTEIN RHSA-RELATED"/>
    <property type="match status" value="1"/>
</dbReference>
<organism evidence="1 2">
    <name type="scientific">Flavobacterium croceum DSM 17960</name>
    <dbReference type="NCBI Taxonomy" id="1121886"/>
    <lineage>
        <taxon>Bacteria</taxon>
        <taxon>Pseudomonadati</taxon>
        <taxon>Bacteroidota</taxon>
        <taxon>Flavobacteriia</taxon>
        <taxon>Flavobacteriales</taxon>
        <taxon>Flavobacteriaceae</taxon>
        <taxon>Flavobacterium</taxon>
    </lineage>
</organism>
<dbReference type="Proteomes" id="UP000237056">
    <property type="component" value="Unassembled WGS sequence"/>
</dbReference>
<name>A0A2S4NBS2_9FLAO</name>
<evidence type="ECO:0000313" key="2">
    <source>
        <dbReference type="Proteomes" id="UP000237056"/>
    </source>
</evidence>
<dbReference type="InterPro" id="IPR022385">
    <property type="entry name" value="Rhs_assc_core"/>
</dbReference>
<protein>
    <submittedName>
        <fullName evidence="1">RHS repeat-associated protein</fullName>
    </submittedName>
</protein>
<feature type="non-terminal residue" evidence="1">
    <location>
        <position position="1"/>
    </location>
</feature>
<gene>
    <name evidence="1" type="ORF">Q361_1011</name>
</gene>
<dbReference type="PANTHER" id="PTHR32305">
    <property type="match status" value="1"/>
</dbReference>